<dbReference type="InterPro" id="IPR008969">
    <property type="entry name" value="CarboxyPept-like_regulatory"/>
</dbReference>
<dbReference type="AlphaFoldDB" id="A0AAP2W7Y9"/>
<protein>
    <recommendedName>
        <fullName evidence="5">Carboxypeptidase regulatory-like domain-containing protein</fullName>
    </recommendedName>
</protein>
<evidence type="ECO:0000313" key="3">
    <source>
        <dbReference type="EMBL" id="MCD1295739.1"/>
    </source>
</evidence>
<feature type="transmembrane region" description="Helical" evidence="2">
    <location>
        <begin position="281"/>
        <end position="300"/>
    </location>
</feature>
<organism evidence="3 4">
    <name type="scientific">Methanooceanicella nereidis</name>
    <dbReference type="NCBI Taxonomy" id="2052831"/>
    <lineage>
        <taxon>Archaea</taxon>
        <taxon>Methanobacteriati</taxon>
        <taxon>Methanobacteriota</taxon>
        <taxon>Stenosarchaea group</taxon>
        <taxon>Methanomicrobia</taxon>
        <taxon>Methanocellales</taxon>
        <taxon>Methanocellaceae</taxon>
        <taxon>Methanooceanicella</taxon>
    </lineage>
</organism>
<dbReference type="SUPFAM" id="SSF49464">
    <property type="entry name" value="Carboxypeptidase regulatory domain-like"/>
    <property type="match status" value="1"/>
</dbReference>
<keyword evidence="2" id="KW-1133">Transmembrane helix</keyword>
<proteinExistence type="predicted"/>
<dbReference type="EMBL" id="PGCK01000010">
    <property type="protein sequence ID" value="MCD1295739.1"/>
    <property type="molecule type" value="Genomic_DNA"/>
</dbReference>
<dbReference type="Gene3D" id="2.60.40.1080">
    <property type="match status" value="1"/>
</dbReference>
<feature type="compositionally biased region" description="Low complexity" evidence="1">
    <location>
        <begin position="240"/>
        <end position="272"/>
    </location>
</feature>
<evidence type="ECO:0008006" key="5">
    <source>
        <dbReference type="Google" id="ProtNLM"/>
    </source>
</evidence>
<dbReference type="InterPro" id="IPR008964">
    <property type="entry name" value="Invasin/intimin_cell_adhesion"/>
</dbReference>
<evidence type="ECO:0000256" key="2">
    <source>
        <dbReference type="SAM" id="Phobius"/>
    </source>
</evidence>
<keyword evidence="4" id="KW-1185">Reference proteome</keyword>
<evidence type="ECO:0000313" key="4">
    <source>
        <dbReference type="Proteomes" id="UP001320159"/>
    </source>
</evidence>
<dbReference type="SUPFAM" id="SSF49373">
    <property type="entry name" value="Invasin/intimin cell-adhesion fragments"/>
    <property type="match status" value="1"/>
</dbReference>
<dbReference type="Gene3D" id="2.60.40.1120">
    <property type="entry name" value="Carboxypeptidase-like, regulatory domain"/>
    <property type="match status" value="1"/>
</dbReference>
<keyword evidence="2" id="KW-0472">Membrane</keyword>
<gene>
    <name evidence="3" type="ORF">CUJ83_12090</name>
</gene>
<reference evidence="3 4" key="1">
    <citation type="submission" date="2017-11" db="EMBL/GenBank/DDBJ databases">
        <title>Isolation and Characterization of Family Methanocellaceae Species from Potential Methane Hydrate Area Offshore Southwestern Taiwan.</title>
        <authorList>
            <person name="Zhang W.-L."/>
            <person name="Chen W.-C."/>
            <person name="Lai M.-C."/>
            <person name="Chen S.-C."/>
        </authorList>
    </citation>
    <scope>NUCLEOTIDE SEQUENCE [LARGE SCALE GENOMIC DNA]</scope>
    <source>
        <strain evidence="3 4">CWC-04</strain>
    </source>
</reference>
<name>A0AAP2W7Y9_9EURY</name>
<keyword evidence="2" id="KW-0812">Transmembrane</keyword>
<accession>A0AAP2W7Y9</accession>
<comment type="caution">
    <text evidence="3">The sequence shown here is derived from an EMBL/GenBank/DDBJ whole genome shotgun (WGS) entry which is preliminary data.</text>
</comment>
<evidence type="ECO:0000256" key="1">
    <source>
        <dbReference type="SAM" id="MobiDB-lite"/>
    </source>
</evidence>
<sequence>MQFSKFIVFLSLMLLIIPGFIAGQGAAQVVSPDGVQFLGDEDMFAAGGNSYTIEVQVTLGGGPYSINGTRVYFTSSDSSIIAVESGSYSLTDDNGIARLDFVTTDKSGYVNITATAIKSSSGISATKTFRVGGYGTLSGLITDKSYNGVQGAIVAVYNTDGQNKGSLVHVANNPQVSSDSSTGAPGQYRFDKLPLDTYYIEAQKEGKTGYLITTITADNPTVNIRIEDYEATITATPEATPVVSPEPTATAAPTTVPTTTPIVTPTSTPSPSGDTEKQVQGILLVSAIGAAILTIVILVLRKLVKK</sequence>
<dbReference type="Proteomes" id="UP001320159">
    <property type="component" value="Unassembled WGS sequence"/>
</dbReference>
<feature type="region of interest" description="Disordered" evidence="1">
    <location>
        <begin position="240"/>
        <end position="276"/>
    </location>
</feature>